<accession>A0A7Z0MN46</accession>
<dbReference type="AlphaFoldDB" id="A0A7Z0MN46"/>
<evidence type="ECO:0000313" key="3">
    <source>
        <dbReference type="EMBL" id="NYT46706.1"/>
    </source>
</evidence>
<dbReference type="InterPro" id="IPR026262">
    <property type="entry name" value="DinJ"/>
</dbReference>
<dbReference type="GO" id="GO:0006351">
    <property type="term" value="P:DNA-templated transcription"/>
    <property type="evidence" value="ECO:0007669"/>
    <property type="project" value="TreeGrafter"/>
</dbReference>
<dbReference type="GO" id="GO:0006355">
    <property type="term" value="P:regulation of DNA-templated transcription"/>
    <property type="evidence" value="ECO:0007669"/>
    <property type="project" value="InterPro"/>
</dbReference>
<comment type="caution">
    <text evidence="3">The sequence shown here is derived from an EMBL/GenBank/DDBJ whole genome shotgun (WGS) entry which is preliminary data.</text>
</comment>
<sequence>MSISIKETTSVKLNKDAKEQAKLIFNELGITMGDAFNMFLSQVNLHKGIPFEIKIPNDTTKQVIKDARLGKNIQDFSLDEMHQ</sequence>
<dbReference type="PANTHER" id="PTHR38781:SF1">
    <property type="entry name" value="ANTITOXIN DINJ-RELATED"/>
    <property type="match status" value="1"/>
</dbReference>
<dbReference type="GO" id="GO:0044010">
    <property type="term" value="P:single-species biofilm formation"/>
    <property type="evidence" value="ECO:0007669"/>
    <property type="project" value="InterPro"/>
</dbReference>
<dbReference type="GO" id="GO:0015643">
    <property type="term" value="F:toxic substance binding"/>
    <property type="evidence" value="ECO:0007669"/>
    <property type="project" value="InterPro"/>
</dbReference>
<dbReference type="Pfam" id="PF04221">
    <property type="entry name" value="RelB"/>
    <property type="match status" value="1"/>
</dbReference>
<dbReference type="PIRSF" id="PIRSF003108">
    <property type="entry name" value="DinJ"/>
    <property type="match status" value="1"/>
</dbReference>
<dbReference type="GO" id="GO:0000987">
    <property type="term" value="F:cis-regulatory region sequence-specific DNA binding"/>
    <property type="evidence" value="ECO:0007669"/>
    <property type="project" value="InterPro"/>
</dbReference>
<dbReference type="Proteomes" id="UP000537890">
    <property type="component" value="Unassembled WGS sequence"/>
</dbReference>
<evidence type="ECO:0000256" key="2">
    <source>
        <dbReference type="ARBA" id="ARBA00022649"/>
    </source>
</evidence>
<dbReference type="Gene3D" id="1.10.1220.10">
    <property type="entry name" value="Met repressor-like"/>
    <property type="match status" value="1"/>
</dbReference>
<gene>
    <name evidence="3" type="ORF">H0A75_02645</name>
</gene>
<dbReference type="InterPro" id="IPR013321">
    <property type="entry name" value="Arc_rbn_hlx_hlx"/>
</dbReference>
<organism evidence="3 4">
    <name type="scientific">Candidatus Methanofishera endochildressiae</name>
    <dbReference type="NCBI Taxonomy" id="2738884"/>
    <lineage>
        <taxon>Bacteria</taxon>
        <taxon>Pseudomonadati</taxon>
        <taxon>Pseudomonadota</taxon>
        <taxon>Gammaproteobacteria</taxon>
        <taxon>Candidatus Methanofishera</taxon>
    </lineage>
</organism>
<dbReference type="EMBL" id="JACCHS010000030">
    <property type="protein sequence ID" value="NYT46706.1"/>
    <property type="molecule type" value="Genomic_DNA"/>
</dbReference>
<proteinExistence type="inferred from homology"/>
<comment type="similarity">
    <text evidence="1">Belongs to the RelB/DinJ antitoxin family.</text>
</comment>
<evidence type="ECO:0000313" key="4">
    <source>
        <dbReference type="Proteomes" id="UP000537890"/>
    </source>
</evidence>
<keyword evidence="2" id="KW-1277">Toxin-antitoxin system</keyword>
<protein>
    <submittedName>
        <fullName evidence="3">Type II toxin-antitoxin system RelB/DinJ family antitoxin</fullName>
    </submittedName>
</protein>
<evidence type="ECO:0000256" key="1">
    <source>
        <dbReference type="ARBA" id="ARBA00010562"/>
    </source>
</evidence>
<dbReference type="PANTHER" id="PTHR38781">
    <property type="entry name" value="ANTITOXIN DINJ-RELATED"/>
    <property type="match status" value="1"/>
</dbReference>
<name>A0A7Z0MN46_9GAMM</name>
<dbReference type="InterPro" id="IPR007337">
    <property type="entry name" value="RelB/DinJ"/>
</dbReference>
<dbReference type="NCBIfam" id="TIGR02384">
    <property type="entry name" value="RelB_DinJ"/>
    <property type="match status" value="1"/>
</dbReference>
<reference evidence="3 4" key="1">
    <citation type="submission" date="2020-05" db="EMBL/GenBank/DDBJ databases">
        <title>Horizontal transmission and recombination maintain forever young bacterial symbiont genomes.</title>
        <authorList>
            <person name="Russell S.L."/>
            <person name="Pepper-Tunick E."/>
            <person name="Svedberg J."/>
            <person name="Byrne A."/>
            <person name="Ruelas Castillo J."/>
            <person name="Vollmers C."/>
            <person name="Beinart R.A."/>
            <person name="Corbett-Detig R."/>
        </authorList>
    </citation>
    <scope>NUCLEOTIDE SEQUENCE [LARGE SCALE GENOMIC DNA]</scope>
    <source>
        <strain evidence="3">4727-3</strain>
    </source>
</reference>